<accession>A0A835ZCE8</accession>
<organism evidence="2 3">
    <name type="scientific">Tribonema minus</name>
    <dbReference type="NCBI Taxonomy" id="303371"/>
    <lineage>
        <taxon>Eukaryota</taxon>
        <taxon>Sar</taxon>
        <taxon>Stramenopiles</taxon>
        <taxon>Ochrophyta</taxon>
        <taxon>PX clade</taxon>
        <taxon>Xanthophyceae</taxon>
        <taxon>Tribonematales</taxon>
        <taxon>Tribonemataceae</taxon>
        <taxon>Tribonema</taxon>
    </lineage>
</organism>
<evidence type="ECO:0000313" key="3">
    <source>
        <dbReference type="Proteomes" id="UP000664859"/>
    </source>
</evidence>
<reference evidence="2" key="1">
    <citation type="submission" date="2021-02" db="EMBL/GenBank/DDBJ databases">
        <title>First Annotated Genome of the Yellow-green Alga Tribonema minus.</title>
        <authorList>
            <person name="Mahan K.M."/>
        </authorList>
    </citation>
    <scope>NUCLEOTIDE SEQUENCE</scope>
    <source>
        <strain evidence="2">UTEX B ZZ1240</strain>
    </source>
</reference>
<proteinExistence type="predicted"/>
<dbReference type="AlphaFoldDB" id="A0A835ZCE8"/>
<sequence length="214" mass="22969">MPDAPSPAPRCGELARITKPHSSQQQAVHERSLRPDIKIRGAEQPSAAPAAAAHDGYIALEDDCNSVAIAPPAAGTRDAGKAHMLMHGTSYVAMTHTDCRTEHCSDDSWSAAPARQQAQVRQQTDATVARTRTLGMDRDHLRARLQDMVALPLLPSQHMRAHCRHGADGGAFLQEKLIDRPSHAVFGEQCGASGAPTACGVGYQPPPVRLLQQR</sequence>
<name>A0A835ZCE8_9STRA</name>
<gene>
    <name evidence="2" type="ORF">JKP88DRAFT_266917</name>
</gene>
<dbReference type="EMBL" id="JAFCMP010000034">
    <property type="protein sequence ID" value="KAG5190441.1"/>
    <property type="molecule type" value="Genomic_DNA"/>
</dbReference>
<protein>
    <submittedName>
        <fullName evidence="2">Uncharacterized protein</fullName>
    </submittedName>
</protein>
<evidence type="ECO:0000313" key="2">
    <source>
        <dbReference type="EMBL" id="KAG5190441.1"/>
    </source>
</evidence>
<feature type="region of interest" description="Disordered" evidence="1">
    <location>
        <begin position="1"/>
        <end position="32"/>
    </location>
</feature>
<evidence type="ECO:0000256" key="1">
    <source>
        <dbReference type="SAM" id="MobiDB-lite"/>
    </source>
</evidence>
<keyword evidence="3" id="KW-1185">Reference proteome</keyword>
<comment type="caution">
    <text evidence="2">The sequence shown here is derived from an EMBL/GenBank/DDBJ whole genome shotgun (WGS) entry which is preliminary data.</text>
</comment>
<dbReference type="Proteomes" id="UP000664859">
    <property type="component" value="Unassembled WGS sequence"/>
</dbReference>